<evidence type="ECO:0000313" key="2">
    <source>
        <dbReference type="EMBL" id="MBX8644770.1"/>
    </source>
</evidence>
<feature type="transmembrane region" description="Helical" evidence="1">
    <location>
        <begin position="42"/>
        <end position="64"/>
    </location>
</feature>
<feature type="transmembrane region" description="Helical" evidence="1">
    <location>
        <begin position="112"/>
        <end position="130"/>
    </location>
</feature>
<gene>
    <name evidence="2" type="ORF">KIY12_08640</name>
</gene>
<keyword evidence="1" id="KW-0812">Transmembrane</keyword>
<keyword evidence="1" id="KW-1133">Transmembrane helix</keyword>
<evidence type="ECO:0000313" key="3">
    <source>
        <dbReference type="Proteomes" id="UP000750197"/>
    </source>
</evidence>
<organism evidence="2 3">
    <name type="scientific">Candidatus Sysuiplasma superficiale</name>
    <dbReference type="NCBI Taxonomy" id="2823368"/>
    <lineage>
        <taxon>Archaea</taxon>
        <taxon>Methanobacteriati</taxon>
        <taxon>Thermoplasmatota</taxon>
        <taxon>Thermoplasmata</taxon>
        <taxon>Candidatus Sysuiplasmatales</taxon>
        <taxon>Candidatus Sysuiplasmataceae</taxon>
        <taxon>Candidatus Sysuiplasma</taxon>
    </lineage>
</organism>
<name>A0A8J8CDV4_9ARCH</name>
<proteinExistence type="predicted"/>
<feature type="non-terminal residue" evidence="2">
    <location>
        <position position="158"/>
    </location>
</feature>
<dbReference type="AlphaFoldDB" id="A0A8J8CDV4"/>
<accession>A0A8J8CDV4</accession>
<evidence type="ECO:0000256" key="1">
    <source>
        <dbReference type="SAM" id="Phobius"/>
    </source>
</evidence>
<dbReference type="EMBL" id="JAHEAC010000098">
    <property type="protein sequence ID" value="MBX8644770.1"/>
    <property type="molecule type" value="Genomic_DNA"/>
</dbReference>
<sequence>MSFTAPLWVGIFIGAIIGALAELWGISNSDVLLRLSKWEDRLFINCIAIAVGVGAVALYGLAALGVSFHYGIKPDYVVGVALGGIIFGVGIAVSGYVPGTEWMALGEGRREAVYAVAGGLLGAASWTLLYQTPAGRWLVNTYNFGQIYLGGKVGTNLL</sequence>
<keyword evidence="1" id="KW-0472">Membrane</keyword>
<feature type="transmembrane region" description="Helical" evidence="1">
    <location>
        <begin position="76"/>
        <end position="97"/>
    </location>
</feature>
<reference evidence="2" key="1">
    <citation type="submission" date="2021-05" db="EMBL/GenBank/DDBJ databases">
        <title>Genomic insights into ecological role and evolution of a novel Thermoplasmata order Candidatus Sysuiplasmatales.</title>
        <authorList>
            <person name="Yuan Y."/>
        </authorList>
    </citation>
    <scope>NUCLEOTIDE SEQUENCE</scope>
    <source>
        <strain evidence="2">TUT19-bin139</strain>
    </source>
</reference>
<dbReference type="Proteomes" id="UP000750197">
    <property type="component" value="Unassembled WGS sequence"/>
</dbReference>
<feature type="transmembrane region" description="Helical" evidence="1">
    <location>
        <begin position="7"/>
        <end position="27"/>
    </location>
</feature>
<dbReference type="InterPro" id="IPR007272">
    <property type="entry name" value="Sulf_transp_TsuA/YedE"/>
</dbReference>
<protein>
    <submittedName>
        <fullName evidence="2">YeeE/YedE family protein</fullName>
    </submittedName>
</protein>
<comment type="caution">
    <text evidence="2">The sequence shown here is derived from an EMBL/GenBank/DDBJ whole genome shotgun (WGS) entry which is preliminary data.</text>
</comment>
<dbReference type="Pfam" id="PF04143">
    <property type="entry name" value="Sulf_transp"/>
    <property type="match status" value="1"/>
</dbReference>